<dbReference type="Gene3D" id="3.40.630.30">
    <property type="match status" value="1"/>
</dbReference>
<sequence>MVVTNDFGGKNMIYLNQTDPTTNEHLIIRNETPDDYLAVEAMTRAAFWNLYIPGCMEHYLVHQMRDTSDFIAPLDLVLTRNDQIVGNIMYTKATLTDETGHVKPVITFGPICVQPGYQRRGFSKLLINTSFELAKSLGHDTVIIFGMPANYVARGFRNGYDFHVGLPGPQYPTAMLVKELVPHVLDGHDWTYQESPVMEVTMANVEAFDNTLPPLKKAWQPSQEEFKIISHSFIQKNE</sequence>
<dbReference type="Pfam" id="PF00583">
    <property type="entry name" value="Acetyltransf_1"/>
    <property type="match status" value="1"/>
</dbReference>
<dbReference type="InterPro" id="IPR000182">
    <property type="entry name" value="GNAT_dom"/>
</dbReference>
<keyword evidence="2" id="KW-0808">Transferase</keyword>
<comment type="caution">
    <text evidence="2">The sequence shown here is derived from an EMBL/GenBank/DDBJ whole genome shotgun (WGS) entry which is preliminary data.</text>
</comment>
<protein>
    <submittedName>
        <fullName evidence="2">Acetyltransferase</fullName>
    </submittedName>
</protein>
<dbReference type="Proteomes" id="UP000050920">
    <property type="component" value="Unassembled WGS sequence"/>
</dbReference>
<dbReference type="PROSITE" id="PS51186">
    <property type="entry name" value="GNAT"/>
    <property type="match status" value="1"/>
</dbReference>
<evidence type="ECO:0000313" key="3">
    <source>
        <dbReference type="Proteomes" id="UP000050920"/>
    </source>
</evidence>
<dbReference type="AlphaFoldDB" id="A0A0R2NBU0"/>
<evidence type="ECO:0000259" key="1">
    <source>
        <dbReference type="PROSITE" id="PS51186"/>
    </source>
</evidence>
<feature type="domain" description="N-acetyltransferase" evidence="1">
    <location>
        <begin position="26"/>
        <end position="182"/>
    </location>
</feature>
<gene>
    <name evidence="2" type="ORF">DY78_GL002111</name>
</gene>
<dbReference type="SUPFAM" id="SSF55729">
    <property type="entry name" value="Acyl-CoA N-acyltransferases (Nat)"/>
    <property type="match status" value="1"/>
</dbReference>
<accession>A0A0R2NBU0</accession>
<name>A0A0R2NBU0_9LACO</name>
<reference evidence="2 3" key="1">
    <citation type="journal article" date="2015" name="Genome Announc.">
        <title>Expanding the biotechnology potential of lactobacilli through comparative genomics of 213 strains and associated genera.</title>
        <authorList>
            <person name="Sun Z."/>
            <person name="Harris H.M."/>
            <person name="McCann A."/>
            <person name="Guo C."/>
            <person name="Argimon S."/>
            <person name="Zhang W."/>
            <person name="Yang X."/>
            <person name="Jeffery I.B."/>
            <person name="Cooney J.C."/>
            <person name="Kagawa T.F."/>
            <person name="Liu W."/>
            <person name="Song Y."/>
            <person name="Salvetti E."/>
            <person name="Wrobel A."/>
            <person name="Rasinkangas P."/>
            <person name="Parkhill J."/>
            <person name="Rea M.C."/>
            <person name="O'Sullivan O."/>
            <person name="Ritari J."/>
            <person name="Douillard F.P."/>
            <person name="Paul Ross R."/>
            <person name="Yang R."/>
            <person name="Briner A.E."/>
            <person name="Felis G.E."/>
            <person name="de Vos W.M."/>
            <person name="Barrangou R."/>
            <person name="Klaenhammer T.R."/>
            <person name="Caufield P.W."/>
            <person name="Cui Y."/>
            <person name="Zhang H."/>
            <person name="O'Toole P.W."/>
        </authorList>
    </citation>
    <scope>NUCLEOTIDE SEQUENCE [LARGE SCALE GENOMIC DNA]</scope>
    <source>
        <strain evidence="2 3">DSM 21115</strain>
    </source>
</reference>
<proteinExistence type="predicted"/>
<dbReference type="CDD" id="cd04301">
    <property type="entry name" value="NAT_SF"/>
    <property type="match status" value="1"/>
</dbReference>
<dbReference type="InterPro" id="IPR016181">
    <property type="entry name" value="Acyl_CoA_acyltransferase"/>
</dbReference>
<dbReference type="EMBL" id="AYGX02000177">
    <property type="protein sequence ID" value="KRO22274.1"/>
    <property type="molecule type" value="Genomic_DNA"/>
</dbReference>
<organism evidence="2 3">
    <name type="scientific">Lactiplantibacillus fabifermentans DSM 21115</name>
    <dbReference type="NCBI Taxonomy" id="1413187"/>
    <lineage>
        <taxon>Bacteria</taxon>
        <taxon>Bacillati</taxon>
        <taxon>Bacillota</taxon>
        <taxon>Bacilli</taxon>
        <taxon>Lactobacillales</taxon>
        <taxon>Lactobacillaceae</taxon>
        <taxon>Lactiplantibacillus</taxon>
    </lineage>
</organism>
<dbReference type="GO" id="GO:0016747">
    <property type="term" value="F:acyltransferase activity, transferring groups other than amino-acyl groups"/>
    <property type="evidence" value="ECO:0007669"/>
    <property type="project" value="InterPro"/>
</dbReference>
<keyword evidence="3" id="KW-1185">Reference proteome</keyword>
<evidence type="ECO:0000313" key="2">
    <source>
        <dbReference type="EMBL" id="KRO22274.1"/>
    </source>
</evidence>